<reference evidence="6" key="3">
    <citation type="journal article" date="2019" name="Int. J. Syst. Evol. Microbiol.">
        <title>The Global Catalogue of Microorganisms (GCM) 10K type strain sequencing project: providing services to taxonomists for standard genome sequencing and annotation.</title>
        <authorList>
            <consortium name="The Broad Institute Genomics Platform"/>
            <consortium name="The Broad Institute Genome Sequencing Center for Infectious Disease"/>
            <person name="Wu L."/>
            <person name="Ma J."/>
        </authorList>
    </citation>
    <scope>NUCLEOTIDE SEQUENCE [LARGE SCALE GENOMIC DNA]</scope>
    <source>
        <strain evidence="6">CGMCC 1.10832</strain>
    </source>
</reference>
<sequence>MNIKNSSLKAILINIGIIIGLAIIIITSFFYIYLPATTNHGESITVPDLSGLQLQELDEFLVSRDLRYEVTPDSGYSAEYPPFTVLTQTPKPGDKVKENRKIYISINAVNPPLVKMPKLVDGSLKNAQMILESYDLQLGEIIYEPHEFQNAVLKQQIDGEEIEAGSDIAKGSVIDLVIGNGLGRPFSMPNLKESMQEDAEFIIQGSGLRLGTVHQKDVADKAAGLVIQQYPNAGESVRTGGRVDIWVVASKSESELEVPREQ</sequence>
<keyword evidence="1" id="KW-1133">Transmembrane helix</keyword>
<keyword evidence="1" id="KW-0472">Membrane</keyword>
<reference evidence="3" key="1">
    <citation type="journal article" date="2014" name="Int. J. Syst. Evol. Microbiol.">
        <title>Complete genome of a new Firmicutes species belonging to the dominant human colonic microbiota ('Ruminococcus bicirculans') reveals two chromosomes and a selective capacity to utilize plant glucans.</title>
        <authorList>
            <consortium name="NISC Comparative Sequencing Program"/>
            <person name="Wegmann U."/>
            <person name="Louis P."/>
            <person name="Goesmann A."/>
            <person name="Henrissat B."/>
            <person name="Duncan S.H."/>
            <person name="Flint H.J."/>
        </authorList>
    </citation>
    <scope>NUCLEOTIDE SEQUENCE</scope>
    <source>
        <strain evidence="3">CGMCC 1.10832</strain>
    </source>
</reference>
<dbReference type="SUPFAM" id="SSF54184">
    <property type="entry name" value="Penicillin-binding protein 2x (pbp-2x), c-terminal domain"/>
    <property type="match status" value="1"/>
</dbReference>
<dbReference type="Proteomes" id="UP000240608">
    <property type="component" value="Unassembled WGS sequence"/>
</dbReference>
<keyword evidence="6" id="KW-1185">Reference proteome</keyword>
<keyword evidence="1" id="KW-0812">Transmembrane</keyword>
<dbReference type="RefSeq" id="WP_188461639.1">
    <property type="nucleotide sequence ID" value="NZ_BAABHU010000004.1"/>
</dbReference>
<name>A0A2T4DQG8_9BACT</name>
<reference evidence="3" key="4">
    <citation type="submission" date="2024-05" db="EMBL/GenBank/DDBJ databases">
        <authorList>
            <person name="Sun Q."/>
            <person name="Zhou Y."/>
        </authorList>
    </citation>
    <scope>NUCLEOTIDE SEQUENCE</scope>
    <source>
        <strain evidence="3">CGMCC 1.10832</strain>
    </source>
</reference>
<proteinExistence type="predicted"/>
<dbReference type="EMBL" id="BMEC01000004">
    <property type="protein sequence ID" value="GGC29615.1"/>
    <property type="molecule type" value="Genomic_DNA"/>
</dbReference>
<accession>A0A2T4DQG8</accession>
<evidence type="ECO:0000259" key="2">
    <source>
        <dbReference type="PROSITE" id="PS51178"/>
    </source>
</evidence>
<gene>
    <name evidence="4" type="ORF">C9994_09140</name>
    <name evidence="3" type="ORF">GCM10011506_13770</name>
</gene>
<protein>
    <submittedName>
        <fullName evidence="4">Penicillin-binding protein</fullName>
    </submittedName>
</protein>
<feature type="domain" description="PASTA" evidence="2">
    <location>
        <begin position="110"/>
        <end position="180"/>
    </location>
</feature>
<comment type="caution">
    <text evidence="4">The sequence shown here is derived from an EMBL/GenBank/DDBJ whole genome shotgun (WGS) entry which is preliminary data.</text>
</comment>
<dbReference type="CDD" id="cd06577">
    <property type="entry name" value="PASTA_pknB"/>
    <property type="match status" value="3"/>
</dbReference>
<evidence type="ECO:0000313" key="5">
    <source>
        <dbReference type="Proteomes" id="UP000240608"/>
    </source>
</evidence>
<organism evidence="4 5">
    <name type="scientific">Marivirga lumbricoides</name>
    <dbReference type="NCBI Taxonomy" id="1046115"/>
    <lineage>
        <taxon>Bacteria</taxon>
        <taxon>Pseudomonadati</taxon>
        <taxon>Bacteroidota</taxon>
        <taxon>Cytophagia</taxon>
        <taxon>Cytophagales</taxon>
        <taxon>Marivirgaceae</taxon>
        <taxon>Marivirga</taxon>
    </lineage>
</organism>
<evidence type="ECO:0000256" key="1">
    <source>
        <dbReference type="SAM" id="Phobius"/>
    </source>
</evidence>
<dbReference type="PROSITE" id="PS51178">
    <property type="entry name" value="PASTA"/>
    <property type="match status" value="3"/>
</dbReference>
<dbReference type="EMBL" id="PYVU01000070">
    <property type="protein sequence ID" value="PTB96037.1"/>
    <property type="molecule type" value="Genomic_DNA"/>
</dbReference>
<dbReference type="Gene3D" id="3.30.10.20">
    <property type="match status" value="3"/>
</dbReference>
<feature type="domain" description="PASTA" evidence="2">
    <location>
        <begin position="41"/>
        <end position="108"/>
    </location>
</feature>
<dbReference type="Proteomes" id="UP000636010">
    <property type="component" value="Unassembled WGS sequence"/>
</dbReference>
<dbReference type="InterPro" id="IPR005543">
    <property type="entry name" value="PASTA_dom"/>
</dbReference>
<evidence type="ECO:0000313" key="3">
    <source>
        <dbReference type="EMBL" id="GGC29615.1"/>
    </source>
</evidence>
<dbReference type="SMART" id="SM00740">
    <property type="entry name" value="PASTA"/>
    <property type="match status" value="3"/>
</dbReference>
<feature type="domain" description="PASTA" evidence="2">
    <location>
        <begin position="183"/>
        <end position="249"/>
    </location>
</feature>
<evidence type="ECO:0000313" key="6">
    <source>
        <dbReference type="Proteomes" id="UP000636010"/>
    </source>
</evidence>
<feature type="transmembrane region" description="Helical" evidence="1">
    <location>
        <begin position="12"/>
        <end position="34"/>
    </location>
</feature>
<dbReference type="Pfam" id="PF03793">
    <property type="entry name" value="PASTA"/>
    <property type="match status" value="2"/>
</dbReference>
<evidence type="ECO:0000313" key="4">
    <source>
        <dbReference type="EMBL" id="PTB96037.1"/>
    </source>
</evidence>
<dbReference type="AlphaFoldDB" id="A0A2T4DQG8"/>
<reference evidence="4 5" key="2">
    <citation type="submission" date="2018-03" db="EMBL/GenBank/DDBJ databases">
        <title>Cross-interface Injection: A General Nanoliter Liquid Handling Method Applied to Single Cells Genome Amplification Automated Nanoliter Liquid Handling Applied to Single Cell Multiple Displacement Amplification.</title>
        <authorList>
            <person name="Yun J."/>
            <person name="Xu P."/>
            <person name="Xu J."/>
            <person name="Dai X."/>
            <person name="Wang Y."/>
            <person name="Zheng X."/>
            <person name="Cao C."/>
            <person name="Yi Q."/>
            <person name="Zhu Y."/>
            <person name="Wang L."/>
            <person name="Dong Z."/>
            <person name="Huang Y."/>
            <person name="Huang L."/>
            <person name="Du W."/>
        </authorList>
    </citation>
    <scope>NUCLEOTIDE SEQUENCE [LARGE SCALE GENOMIC DNA]</scope>
    <source>
        <strain evidence="4 5">Z-D1-2</strain>
    </source>
</reference>